<dbReference type="GO" id="GO:0015087">
    <property type="term" value="F:cobalt ion transmembrane transporter activity"/>
    <property type="evidence" value="ECO:0007669"/>
    <property type="project" value="TreeGrafter"/>
</dbReference>
<dbReference type="SUPFAM" id="SSF144083">
    <property type="entry name" value="Magnesium transport protein CorA, transmembrane region"/>
    <property type="match status" value="1"/>
</dbReference>
<evidence type="ECO:0000256" key="12">
    <source>
        <dbReference type="SAM" id="Phobius"/>
    </source>
</evidence>
<proteinExistence type="inferred from homology"/>
<evidence type="ECO:0000256" key="3">
    <source>
        <dbReference type="ARBA" id="ARBA00022448"/>
    </source>
</evidence>
<evidence type="ECO:0000313" key="13">
    <source>
        <dbReference type="EMBL" id="TDT17184.1"/>
    </source>
</evidence>
<gene>
    <name evidence="13" type="ORF">BDK89_2791</name>
</gene>
<feature type="transmembrane region" description="Helical" evidence="12">
    <location>
        <begin position="248"/>
        <end position="267"/>
    </location>
</feature>
<organism evidence="13 14">
    <name type="scientific">Ilumatobacter fluminis</name>
    <dbReference type="NCBI Taxonomy" id="467091"/>
    <lineage>
        <taxon>Bacteria</taxon>
        <taxon>Bacillati</taxon>
        <taxon>Actinomycetota</taxon>
        <taxon>Acidimicrobiia</taxon>
        <taxon>Acidimicrobiales</taxon>
        <taxon>Ilumatobacteraceae</taxon>
        <taxon>Ilumatobacter</taxon>
    </lineage>
</organism>
<evidence type="ECO:0000256" key="7">
    <source>
        <dbReference type="ARBA" id="ARBA00022989"/>
    </source>
</evidence>
<dbReference type="Gene3D" id="1.20.58.340">
    <property type="entry name" value="Magnesium transport protein CorA, transmembrane region"/>
    <property type="match status" value="2"/>
</dbReference>
<comment type="similarity">
    <text evidence="2">Belongs to the CorA metal ion transporter (MIT) (TC 1.A.35) family.</text>
</comment>
<dbReference type="AlphaFoldDB" id="A0A4R7I238"/>
<dbReference type="Pfam" id="PF01544">
    <property type="entry name" value="CorA"/>
    <property type="match status" value="1"/>
</dbReference>
<dbReference type="GO" id="GO:0050897">
    <property type="term" value="F:cobalt ion binding"/>
    <property type="evidence" value="ECO:0007669"/>
    <property type="project" value="TreeGrafter"/>
</dbReference>
<name>A0A4R7I238_9ACTN</name>
<feature type="transmembrane region" description="Helical" evidence="12">
    <location>
        <begin position="279"/>
        <end position="299"/>
    </location>
</feature>
<comment type="catalytic activity">
    <reaction evidence="10">
        <text>Mg(2+)(in) = Mg(2+)(out)</text>
        <dbReference type="Rhea" id="RHEA:29827"/>
        <dbReference type="ChEBI" id="CHEBI:18420"/>
    </reaction>
</comment>
<keyword evidence="4" id="KW-1003">Cell membrane</keyword>
<comment type="subcellular location">
    <subcellularLocation>
        <location evidence="1">Cell membrane</location>
        <topology evidence="1">Multi-pass membrane protein</topology>
    </subcellularLocation>
</comment>
<dbReference type="EMBL" id="SOAU01000001">
    <property type="protein sequence ID" value="TDT17184.1"/>
    <property type="molecule type" value="Genomic_DNA"/>
</dbReference>
<keyword evidence="6" id="KW-0460">Magnesium</keyword>
<dbReference type="GO" id="GO:0015095">
    <property type="term" value="F:magnesium ion transmembrane transporter activity"/>
    <property type="evidence" value="ECO:0007669"/>
    <property type="project" value="TreeGrafter"/>
</dbReference>
<keyword evidence="3" id="KW-0813">Transport</keyword>
<dbReference type="PANTHER" id="PTHR46494">
    <property type="entry name" value="CORA FAMILY METAL ION TRANSPORTER (EUROFUNG)"/>
    <property type="match status" value="1"/>
</dbReference>
<dbReference type="PANTHER" id="PTHR46494:SF1">
    <property type="entry name" value="CORA FAMILY METAL ION TRANSPORTER (EUROFUNG)"/>
    <property type="match status" value="1"/>
</dbReference>
<reference evidence="13 14" key="1">
    <citation type="submission" date="2019-03" db="EMBL/GenBank/DDBJ databases">
        <title>Sequencing the genomes of 1000 actinobacteria strains.</title>
        <authorList>
            <person name="Klenk H.-P."/>
        </authorList>
    </citation>
    <scope>NUCLEOTIDE SEQUENCE [LARGE SCALE GENOMIC DNA]</scope>
    <source>
        <strain evidence="13 14">DSM 18936</strain>
    </source>
</reference>
<evidence type="ECO:0000256" key="11">
    <source>
        <dbReference type="ARBA" id="ARBA00045497"/>
    </source>
</evidence>
<dbReference type="OrthoDB" id="9803416at2"/>
<comment type="caution">
    <text evidence="13">The sequence shown here is derived from an EMBL/GenBank/DDBJ whole genome shotgun (WGS) entry which is preliminary data.</text>
</comment>
<dbReference type="RefSeq" id="WP_133869487.1">
    <property type="nucleotide sequence ID" value="NZ_SOAU01000001.1"/>
</dbReference>
<evidence type="ECO:0000313" key="14">
    <source>
        <dbReference type="Proteomes" id="UP000294558"/>
    </source>
</evidence>
<keyword evidence="9 12" id="KW-0472">Membrane</keyword>
<dbReference type="InterPro" id="IPR045861">
    <property type="entry name" value="CorA_cytoplasmic_dom"/>
</dbReference>
<evidence type="ECO:0000256" key="4">
    <source>
        <dbReference type="ARBA" id="ARBA00022475"/>
    </source>
</evidence>
<comment type="function">
    <text evidence="11">Mediates influx of magnesium ions. Alternates between open and closed states. Activated by low cytoplasmic Mg(2+) levels. Inactive when cytoplasmic Mg(2+) levels are high.</text>
</comment>
<dbReference type="SUPFAM" id="SSF143865">
    <property type="entry name" value="CorA soluble domain-like"/>
    <property type="match status" value="1"/>
</dbReference>
<keyword evidence="8" id="KW-0406">Ion transport</keyword>
<evidence type="ECO:0000256" key="1">
    <source>
        <dbReference type="ARBA" id="ARBA00004651"/>
    </source>
</evidence>
<evidence type="ECO:0000256" key="10">
    <source>
        <dbReference type="ARBA" id="ARBA00034269"/>
    </source>
</evidence>
<dbReference type="FunFam" id="1.20.58.340:FF:000004">
    <property type="entry name" value="Magnesium transport protein CorA"/>
    <property type="match status" value="1"/>
</dbReference>
<evidence type="ECO:0000256" key="8">
    <source>
        <dbReference type="ARBA" id="ARBA00023065"/>
    </source>
</evidence>
<dbReference type="InterPro" id="IPR002523">
    <property type="entry name" value="MgTranspt_CorA/ZnTranspt_ZntB"/>
</dbReference>
<dbReference type="GO" id="GO:0005886">
    <property type="term" value="C:plasma membrane"/>
    <property type="evidence" value="ECO:0007669"/>
    <property type="project" value="UniProtKB-SubCell"/>
</dbReference>
<keyword evidence="5 12" id="KW-0812">Transmembrane</keyword>
<keyword evidence="7 12" id="KW-1133">Transmembrane helix</keyword>
<dbReference type="InterPro" id="IPR045863">
    <property type="entry name" value="CorA_TM1_TM2"/>
</dbReference>
<dbReference type="Gene3D" id="3.30.460.20">
    <property type="entry name" value="CorA soluble domain-like"/>
    <property type="match status" value="1"/>
</dbReference>
<evidence type="ECO:0000256" key="2">
    <source>
        <dbReference type="ARBA" id="ARBA00009765"/>
    </source>
</evidence>
<keyword evidence="14" id="KW-1185">Reference proteome</keyword>
<dbReference type="GO" id="GO:0000287">
    <property type="term" value="F:magnesium ion binding"/>
    <property type="evidence" value="ECO:0007669"/>
    <property type="project" value="TreeGrafter"/>
</dbReference>
<accession>A0A4R7I238</accession>
<dbReference type="CDD" id="cd12830">
    <property type="entry name" value="MtCorA-like"/>
    <property type="match status" value="1"/>
</dbReference>
<evidence type="ECO:0000256" key="6">
    <source>
        <dbReference type="ARBA" id="ARBA00022842"/>
    </source>
</evidence>
<evidence type="ECO:0000256" key="5">
    <source>
        <dbReference type="ARBA" id="ARBA00022692"/>
    </source>
</evidence>
<dbReference type="Proteomes" id="UP000294558">
    <property type="component" value="Unassembled WGS sequence"/>
</dbReference>
<evidence type="ECO:0000256" key="9">
    <source>
        <dbReference type="ARBA" id="ARBA00023136"/>
    </source>
</evidence>
<sequence length="312" mass="35003">MSITSTDCWVDLSGEAISGVSELTERFGLHELAAEDALHAHQRPKLERYDDTLVLVAKPAFYDDDAEAIRIGELFVAIGDGFIVTVRHGDAHRIGGRAAAKHQESPLSERRPVDVLYELLDEVVDGYEPIIRGLQIDIEEIEQEVFSVERTNSAPRIYALKRHVLEMLRNVEPLIGPLERLASPTGDLAVVTRNRADADEIDEYFRDVADHVRRLVAQLHTVNDVLSDALQANLAQVSVSQNDDMRTMSAWAAIFLVPTLLAGVWGMNFDSMPELDYRFGYPLAIGIMILASLALWWQFRRSGWLGTPTRNR</sequence>
<protein>
    <submittedName>
        <fullName evidence="13">Magnesium transporter</fullName>
    </submittedName>
</protein>